<dbReference type="EMBL" id="FNHH01000015">
    <property type="protein sequence ID" value="SDM55016.1"/>
    <property type="molecule type" value="Genomic_DNA"/>
</dbReference>
<dbReference type="RefSeq" id="WP_176767683.1">
    <property type="nucleotide sequence ID" value="NZ_FNHH01000015.1"/>
</dbReference>
<evidence type="ECO:0000313" key="3">
    <source>
        <dbReference type="Proteomes" id="UP000199226"/>
    </source>
</evidence>
<feature type="transmembrane region" description="Helical" evidence="1">
    <location>
        <begin position="232"/>
        <end position="253"/>
    </location>
</feature>
<protein>
    <recommendedName>
        <fullName evidence="4">DUF4271 domain-containing protein</fullName>
    </recommendedName>
</protein>
<gene>
    <name evidence="2" type="ORF">SAMN05421813_11550</name>
</gene>
<keyword evidence="1" id="KW-0812">Transmembrane</keyword>
<keyword evidence="1" id="KW-0472">Membrane</keyword>
<proteinExistence type="predicted"/>
<feature type="transmembrane region" description="Helical" evidence="1">
    <location>
        <begin position="194"/>
        <end position="220"/>
    </location>
</feature>
<dbReference type="AlphaFoldDB" id="A0A1G9U506"/>
<keyword evidence="1" id="KW-1133">Transmembrane helix</keyword>
<organism evidence="2 3">
    <name type="scientific">Daejeonella rubra</name>
    <dbReference type="NCBI Taxonomy" id="990371"/>
    <lineage>
        <taxon>Bacteria</taxon>
        <taxon>Pseudomonadati</taxon>
        <taxon>Bacteroidota</taxon>
        <taxon>Sphingobacteriia</taxon>
        <taxon>Sphingobacteriales</taxon>
        <taxon>Sphingobacteriaceae</taxon>
        <taxon>Daejeonella</taxon>
    </lineage>
</organism>
<sequence length="317" mass="36695">MFLINPLVSGQVDSSKLNSGQVNYRVSNRWLDSAALVQRQNYRDSLKSIKDSLSTVWIKAPDPERPNRFLDSLISLYKVENLDFRSWAGKFQKKSVRYDEGSPRPYRETWVIVVVLFLVLFFALIRFFFPAELNTIIHAFYSNQTLSKINKEDTLFSSWPFVFLYLLFGLITGLYLYLSGKYLEISYPAEGFELFIYLSAVVVGLFTLKIIALRILGFLFDVKRLVREYVSVLYLSYFNAAILFLPVVIAFSLTSYRFAVIYSYIGIAMLIVIFVLQFLRAGANILSNYKFPKVYLIIYLCALEFCPLIILFKALGY</sequence>
<feature type="transmembrane region" description="Helical" evidence="1">
    <location>
        <begin position="110"/>
        <end position="129"/>
    </location>
</feature>
<dbReference type="STRING" id="990371.SAMN05421813_11550"/>
<feature type="transmembrane region" description="Helical" evidence="1">
    <location>
        <begin position="294"/>
        <end position="315"/>
    </location>
</feature>
<dbReference type="Proteomes" id="UP000199226">
    <property type="component" value="Unassembled WGS sequence"/>
</dbReference>
<dbReference type="InterPro" id="IPR025367">
    <property type="entry name" value="DUF4271"/>
</dbReference>
<feature type="transmembrane region" description="Helical" evidence="1">
    <location>
        <begin position="156"/>
        <end position="178"/>
    </location>
</feature>
<keyword evidence="3" id="KW-1185">Reference proteome</keyword>
<reference evidence="3" key="1">
    <citation type="submission" date="2016-10" db="EMBL/GenBank/DDBJ databases">
        <authorList>
            <person name="Varghese N."/>
            <person name="Submissions S."/>
        </authorList>
    </citation>
    <scope>NUCLEOTIDE SEQUENCE [LARGE SCALE GENOMIC DNA]</scope>
    <source>
        <strain evidence="3">DSM 24536</strain>
    </source>
</reference>
<evidence type="ECO:0000256" key="1">
    <source>
        <dbReference type="SAM" id="Phobius"/>
    </source>
</evidence>
<evidence type="ECO:0008006" key="4">
    <source>
        <dbReference type="Google" id="ProtNLM"/>
    </source>
</evidence>
<evidence type="ECO:0000313" key="2">
    <source>
        <dbReference type="EMBL" id="SDM55016.1"/>
    </source>
</evidence>
<name>A0A1G9U506_9SPHI</name>
<accession>A0A1G9U506</accession>
<feature type="transmembrane region" description="Helical" evidence="1">
    <location>
        <begin position="259"/>
        <end position="282"/>
    </location>
</feature>
<dbReference type="Pfam" id="PF14093">
    <property type="entry name" value="DUF4271"/>
    <property type="match status" value="1"/>
</dbReference>